<reference evidence="2" key="1">
    <citation type="submission" date="2021-04" db="EMBL/GenBank/DDBJ databases">
        <title>Genomics, taxonomy and metabolism of representatives of sulfur bacteria of the genus Thiothrix: Thiothrix fructosivorans QT, Thiothrix unzii A1T and three new species, Thiothrix subterranea sp. nov., Thiothrix litoralis sp. nov. and 'Candidatus Thiothrix anitrata' sp. nov.</title>
        <authorList>
            <person name="Ravin N.V."/>
            <person name="Smolyakov D."/>
            <person name="Rudenko T.S."/>
            <person name="Mardanov A.V."/>
            <person name="Beletsky A.V."/>
            <person name="Markov N.D."/>
            <person name="Fomenkov A.I."/>
            <person name="Roberts R.J."/>
            <person name="Karnachuk O.V."/>
            <person name="Novikov A."/>
            <person name="Grabovich M.Y."/>
        </authorList>
    </citation>
    <scope>NUCLEOTIDE SEQUENCE</scope>
    <source>
        <strain evidence="2">A1</strain>
        <plasmid evidence="2">pTunz6</plasmid>
    </source>
</reference>
<dbReference type="KEGG" id="tun:J9260_18435"/>
<evidence type="ECO:0000256" key="1">
    <source>
        <dbReference type="ARBA" id="ARBA00009981"/>
    </source>
</evidence>
<keyword evidence="2" id="KW-0614">Plasmid</keyword>
<dbReference type="SUPFAM" id="SSF143120">
    <property type="entry name" value="YefM-like"/>
    <property type="match status" value="1"/>
</dbReference>
<dbReference type="Gene3D" id="3.40.1620.10">
    <property type="entry name" value="YefM-like domain"/>
    <property type="match status" value="1"/>
</dbReference>
<organism evidence="2 4">
    <name type="scientific">Thiothrix unzii</name>
    <dbReference type="NCBI Taxonomy" id="111769"/>
    <lineage>
        <taxon>Bacteria</taxon>
        <taxon>Pseudomonadati</taxon>
        <taxon>Pseudomonadota</taxon>
        <taxon>Gammaproteobacteria</taxon>
        <taxon>Thiotrichales</taxon>
        <taxon>Thiotrichaceae</taxon>
        <taxon>Thiothrix</taxon>
    </lineage>
</organism>
<geneLocation type="plasmid" evidence="2 4">
    <name>pTunz6</name>
</geneLocation>
<dbReference type="EMBL" id="CP072798">
    <property type="protein sequence ID" value="QTR55477.1"/>
    <property type="molecule type" value="Genomic_DNA"/>
</dbReference>
<dbReference type="NCBIfam" id="TIGR01552">
    <property type="entry name" value="phd_fam"/>
    <property type="match status" value="1"/>
</dbReference>
<proteinExistence type="inferred from homology"/>
<protein>
    <submittedName>
        <fullName evidence="2">Type II toxin-antitoxin system prevent-host-death family antitoxin</fullName>
    </submittedName>
</protein>
<evidence type="ECO:0000313" key="4">
    <source>
        <dbReference type="Proteomes" id="UP000672009"/>
    </source>
</evidence>
<accession>A0A975IIY3</accession>
<sequence length="171" mass="19465">MQVLPSLEVKNKFGKFSTIVDRGEIVTVTKHGEPTMVVLPVRFAQEIQRALRRYYVTEKVKVSDGILEWLVELPLSEETATPAPAFDEEAEKQKIREMVAKELGIPVPKPSTREAALAAFDRYEEEALKNKQPPMTDEEEAEFMKLVDEAREEVWQEQQAEKAKLPVSASH</sequence>
<dbReference type="KEGG" id="tun:J9260_18395"/>
<dbReference type="AlphaFoldDB" id="A0A975IIY3"/>
<evidence type="ECO:0000313" key="2">
    <source>
        <dbReference type="EMBL" id="QTR55477.1"/>
    </source>
</evidence>
<evidence type="ECO:0000313" key="3">
    <source>
        <dbReference type="EMBL" id="QTR55484.1"/>
    </source>
</evidence>
<name>A0A975IIY3_9GAMM</name>
<dbReference type="RefSeq" id="WP_210220931.1">
    <property type="nucleotide sequence ID" value="NZ_CP072798.1"/>
</dbReference>
<gene>
    <name evidence="3" type="ORF">J9260_18395</name>
    <name evidence="2" type="ORF">J9260_18435</name>
</gene>
<keyword evidence="4" id="KW-1185">Reference proteome</keyword>
<dbReference type="InterPro" id="IPR036165">
    <property type="entry name" value="YefM-like_sf"/>
</dbReference>
<dbReference type="EMBL" id="CP072798">
    <property type="protein sequence ID" value="QTR55484.1"/>
    <property type="molecule type" value="Genomic_DNA"/>
</dbReference>
<comment type="similarity">
    <text evidence="1">Belongs to the phD/YefM antitoxin family.</text>
</comment>
<dbReference type="Proteomes" id="UP000672009">
    <property type="component" value="Plasmid pTunz6"/>
</dbReference>